<dbReference type="PANTHER" id="PTHR24148:SF64">
    <property type="entry name" value="HETEROKARYON INCOMPATIBILITY DOMAIN-CONTAINING PROTEIN"/>
    <property type="match status" value="1"/>
</dbReference>
<feature type="domain" description="Heterokaryon incompatibility" evidence="1">
    <location>
        <begin position="45"/>
        <end position="184"/>
    </location>
</feature>
<evidence type="ECO:0000313" key="3">
    <source>
        <dbReference type="Proteomes" id="UP000799438"/>
    </source>
</evidence>
<evidence type="ECO:0000313" key="2">
    <source>
        <dbReference type="EMBL" id="KAF2138403.1"/>
    </source>
</evidence>
<dbReference type="PANTHER" id="PTHR24148">
    <property type="entry name" value="ANKYRIN REPEAT DOMAIN-CONTAINING PROTEIN 39 HOMOLOG-RELATED"/>
    <property type="match status" value="1"/>
</dbReference>
<feature type="non-terminal residue" evidence="2">
    <location>
        <position position="270"/>
    </location>
</feature>
<dbReference type="Pfam" id="PF06985">
    <property type="entry name" value="HET"/>
    <property type="match status" value="1"/>
</dbReference>
<reference evidence="2" key="1">
    <citation type="journal article" date="2020" name="Stud. Mycol.">
        <title>101 Dothideomycetes genomes: a test case for predicting lifestyles and emergence of pathogens.</title>
        <authorList>
            <person name="Haridas S."/>
            <person name="Albert R."/>
            <person name="Binder M."/>
            <person name="Bloem J."/>
            <person name="Labutti K."/>
            <person name="Salamov A."/>
            <person name="Andreopoulos B."/>
            <person name="Baker S."/>
            <person name="Barry K."/>
            <person name="Bills G."/>
            <person name="Bluhm B."/>
            <person name="Cannon C."/>
            <person name="Castanera R."/>
            <person name="Culley D."/>
            <person name="Daum C."/>
            <person name="Ezra D."/>
            <person name="Gonzalez J."/>
            <person name="Henrissat B."/>
            <person name="Kuo A."/>
            <person name="Liang C."/>
            <person name="Lipzen A."/>
            <person name="Lutzoni F."/>
            <person name="Magnuson J."/>
            <person name="Mondo S."/>
            <person name="Nolan M."/>
            <person name="Ohm R."/>
            <person name="Pangilinan J."/>
            <person name="Park H.-J."/>
            <person name="Ramirez L."/>
            <person name="Alfaro M."/>
            <person name="Sun H."/>
            <person name="Tritt A."/>
            <person name="Yoshinaga Y."/>
            <person name="Zwiers L.-H."/>
            <person name="Turgeon B."/>
            <person name="Goodwin S."/>
            <person name="Spatafora J."/>
            <person name="Crous P."/>
            <person name="Grigoriev I."/>
        </authorList>
    </citation>
    <scope>NUCLEOTIDE SEQUENCE</scope>
    <source>
        <strain evidence="2">CBS 121167</strain>
    </source>
</reference>
<proteinExistence type="predicted"/>
<evidence type="ECO:0000259" key="1">
    <source>
        <dbReference type="Pfam" id="PF06985"/>
    </source>
</evidence>
<dbReference type="InterPro" id="IPR010730">
    <property type="entry name" value="HET"/>
</dbReference>
<dbReference type="RefSeq" id="XP_033394116.1">
    <property type="nucleotide sequence ID" value="XM_033538409.1"/>
</dbReference>
<accession>A0A6A6B4S6</accession>
<dbReference type="Proteomes" id="UP000799438">
    <property type="component" value="Unassembled WGS sequence"/>
</dbReference>
<organism evidence="2 3">
    <name type="scientific">Aplosporella prunicola CBS 121167</name>
    <dbReference type="NCBI Taxonomy" id="1176127"/>
    <lineage>
        <taxon>Eukaryota</taxon>
        <taxon>Fungi</taxon>
        <taxon>Dikarya</taxon>
        <taxon>Ascomycota</taxon>
        <taxon>Pezizomycotina</taxon>
        <taxon>Dothideomycetes</taxon>
        <taxon>Dothideomycetes incertae sedis</taxon>
        <taxon>Botryosphaeriales</taxon>
        <taxon>Aplosporellaceae</taxon>
        <taxon>Aplosporella</taxon>
    </lineage>
</organism>
<dbReference type="EMBL" id="ML995497">
    <property type="protein sequence ID" value="KAF2138403.1"/>
    <property type="molecule type" value="Genomic_DNA"/>
</dbReference>
<keyword evidence="3" id="KW-1185">Reference proteome</keyword>
<dbReference type="InterPro" id="IPR052895">
    <property type="entry name" value="HetReg/Transcr_Mod"/>
</dbReference>
<gene>
    <name evidence="2" type="ORF">K452DRAFT_256657</name>
</gene>
<dbReference type="AlphaFoldDB" id="A0A6A6B4S6"/>
<dbReference type="GeneID" id="54295905"/>
<dbReference type="OrthoDB" id="2157530at2759"/>
<name>A0A6A6B4S6_9PEZI</name>
<protein>
    <recommendedName>
        <fullName evidence="1">Heterokaryon incompatibility domain-containing protein</fullName>
    </recommendedName>
</protein>
<sequence>MDSYVYQGLSHPKCIRLIKFLPTTATGGLNVSLHEARFEDGTVQYECLSYVWGLPEPKADLICDGKIMRITKSLDEALYQLQRASWTKYKTSDYFWVDQICINQADNEEKREQVALMGAIYEHAECVWIWLGSEDAASVAVMDFMERAPPASEVETYASNGSWNNTITSILERPWFFRTWIVQEYIMAKRAMMFCGSRSVGSHKLLSMMAACHNERGLQGMSNALNIATLDWRTIPGGEQKAPFIRILHEFRDCEATDKRDKVYGLLGLA</sequence>